<dbReference type="PANTHER" id="PTHR30249:SF0">
    <property type="entry name" value="PLASTIDAL GLYCOLATE_GLYCERATE TRANSLOCATOR 1, CHLOROPLASTIC"/>
    <property type="match status" value="1"/>
</dbReference>
<protein>
    <submittedName>
        <fullName evidence="6">CidB/LrgB family autolysis modulator</fullName>
    </submittedName>
</protein>
<feature type="transmembrane region" description="Helical" evidence="5">
    <location>
        <begin position="209"/>
        <end position="230"/>
    </location>
</feature>
<sequence>MMQYAIYLYTGLTIFGFWLALQISKRWKSMIFNTFVLTVSILVLVLEIGDISYDDYMTGNAPINNLLGLSIVALALPLYEQLRQIAKQWKIILSVVTLASLFSMFTGAIFAIILGASPEMVATVLPKSITTPIAMEVSSHLGGIPAVTAVGVIVAGLQGSVFGYLILKKLGIKQQEAVGLSVGAVSHALGTVSCMEANPKAGSYSSISLVLCGIMSSILAPLVFKVIHLFL</sequence>
<dbReference type="NCBIfam" id="TIGR00659">
    <property type="entry name" value="CidB/LrgB family autolysis modulator"/>
    <property type="match status" value="1"/>
</dbReference>
<evidence type="ECO:0000256" key="5">
    <source>
        <dbReference type="SAM" id="Phobius"/>
    </source>
</evidence>
<dbReference type="InterPro" id="IPR005261">
    <property type="entry name" value="YohK-like"/>
</dbReference>
<dbReference type="Proteomes" id="UP000253910">
    <property type="component" value="Unassembled WGS sequence"/>
</dbReference>
<feature type="transmembrane region" description="Helical" evidence="5">
    <location>
        <begin position="30"/>
        <end position="49"/>
    </location>
</feature>
<dbReference type="RefSeq" id="WP_111315273.1">
    <property type="nucleotide sequence ID" value="NZ_QEPW01000006.1"/>
</dbReference>
<keyword evidence="3 5" id="KW-1133">Transmembrane helix</keyword>
<evidence type="ECO:0000313" key="7">
    <source>
        <dbReference type="Proteomes" id="UP000253910"/>
    </source>
</evidence>
<reference evidence="6 7" key="1">
    <citation type="submission" date="2018-05" db="EMBL/GenBank/DDBJ databases">
        <title>Draft Genome Sequences for a Diverse set of 7 Haemophilus Species.</title>
        <authorList>
            <person name="Nichols M."/>
            <person name="Topaz N."/>
            <person name="Wang X."/>
            <person name="Wang X."/>
            <person name="Boxrud D."/>
        </authorList>
    </citation>
    <scope>NUCLEOTIDE SEQUENCE [LARGE SCALE GENOMIC DNA]</scope>
    <source>
        <strain evidence="6 7">C2008001710</strain>
    </source>
</reference>
<dbReference type="PANTHER" id="PTHR30249">
    <property type="entry name" value="PUTATIVE SEROTONIN TRANSPORTER"/>
    <property type="match status" value="1"/>
</dbReference>
<name>A0A369Z0X3_HAEPA</name>
<keyword evidence="4 5" id="KW-0472">Membrane</keyword>
<dbReference type="InterPro" id="IPR007300">
    <property type="entry name" value="CidB/LrgB"/>
</dbReference>
<comment type="caution">
    <text evidence="6">The sequence shown here is derived from an EMBL/GenBank/DDBJ whole genome shotgun (WGS) entry which is preliminary data.</text>
</comment>
<comment type="subcellular location">
    <subcellularLocation>
        <location evidence="1">Membrane</location>
        <topology evidence="1">Multi-pass membrane protein</topology>
    </subcellularLocation>
</comment>
<gene>
    <name evidence="6" type="ORF">DPV87_04570</name>
</gene>
<dbReference type="GO" id="GO:0016020">
    <property type="term" value="C:membrane"/>
    <property type="evidence" value="ECO:0007669"/>
    <property type="project" value="UniProtKB-SubCell"/>
</dbReference>
<evidence type="ECO:0000256" key="2">
    <source>
        <dbReference type="ARBA" id="ARBA00022692"/>
    </source>
</evidence>
<evidence type="ECO:0000256" key="4">
    <source>
        <dbReference type="ARBA" id="ARBA00023136"/>
    </source>
</evidence>
<feature type="transmembrane region" description="Helical" evidence="5">
    <location>
        <begin position="6"/>
        <end position="23"/>
    </location>
</feature>
<feature type="transmembrane region" description="Helical" evidence="5">
    <location>
        <begin position="61"/>
        <end position="79"/>
    </location>
</feature>
<evidence type="ECO:0000313" key="6">
    <source>
        <dbReference type="EMBL" id="RDE92649.1"/>
    </source>
</evidence>
<evidence type="ECO:0000256" key="1">
    <source>
        <dbReference type="ARBA" id="ARBA00004141"/>
    </source>
</evidence>
<dbReference type="Pfam" id="PF04172">
    <property type="entry name" value="LrgB"/>
    <property type="match status" value="1"/>
</dbReference>
<evidence type="ECO:0000256" key="3">
    <source>
        <dbReference type="ARBA" id="ARBA00022989"/>
    </source>
</evidence>
<accession>A0A369Z0X3</accession>
<keyword evidence="2 5" id="KW-0812">Transmembrane</keyword>
<dbReference type="AlphaFoldDB" id="A0A369Z0X3"/>
<feature type="transmembrane region" description="Helical" evidence="5">
    <location>
        <begin position="91"/>
        <end position="116"/>
    </location>
</feature>
<proteinExistence type="predicted"/>
<feature type="transmembrane region" description="Helical" evidence="5">
    <location>
        <begin position="144"/>
        <end position="167"/>
    </location>
</feature>
<dbReference type="EMBL" id="QEPW01000006">
    <property type="protein sequence ID" value="RDE92649.1"/>
    <property type="molecule type" value="Genomic_DNA"/>
</dbReference>
<organism evidence="6 7">
    <name type="scientific">Haemophilus parainfluenzae</name>
    <dbReference type="NCBI Taxonomy" id="729"/>
    <lineage>
        <taxon>Bacteria</taxon>
        <taxon>Pseudomonadati</taxon>
        <taxon>Pseudomonadota</taxon>
        <taxon>Gammaproteobacteria</taxon>
        <taxon>Pasteurellales</taxon>
        <taxon>Pasteurellaceae</taxon>
        <taxon>Haemophilus</taxon>
    </lineage>
</organism>